<evidence type="ECO:0000256" key="1">
    <source>
        <dbReference type="ARBA" id="ARBA00022729"/>
    </source>
</evidence>
<dbReference type="SUPFAM" id="SSF89392">
    <property type="entry name" value="Prokaryotic lipoproteins and lipoprotein localization factors"/>
    <property type="match status" value="1"/>
</dbReference>
<reference evidence="2 3" key="1">
    <citation type="submission" date="2018-01" db="EMBL/GenBank/DDBJ databases">
        <title>Metagenomic assembled genomes from two thermal pools in the Uzon Caldera, Kamchatka, Russia.</title>
        <authorList>
            <person name="Wilkins L."/>
            <person name="Ettinger C."/>
        </authorList>
    </citation>
    <scope>NUCLEOTIDE SEQUENCE [LARGE SCALE GENOMIC DNA]</scope>
    <source>
        <strain evidence="2">ZAV-05</strain>
    </source>
</reference>
<dbReference type="AlphaFoldDB" id="A0A2J6WKP5"/>
<dbReference type="Gene3D" id="2.50.20.10">
    <property type="entry name" value="Lipoprotein localisation LolA/LolB/LppX"/>
    <property type="match status" value="1"/>
</dbReference>
<gene>
    <name evidence="2" type="ORF">C0187_04740</name>
</gene>
<dbReference type="PANTHER" id="PTHR35869">
    <property type="entry name" value="OUTER-MEMBRANE LIPOPROTEIN CARRIER PROTEIN"/>
    <property type="match status" value="1"/>
</dbReference>
<keyword evidence="1" id="KW-0732">Signal</keyword>
<dbReference type="Proteomes" id="UP000242881">
    <property type="component" value="Unassembled WGS sequence"/>
</dbReference>
<dbReference type="Pfam" id="PF03548">
    <property type="entry name" value="LolA"/>
    <property type="match status" value="1"/>
</dbReference>
<organism evidence="2 3">
    <name type="scientific">Calditerrivibrio nitroreducens</name>
    <dbReference type="NCBI Taxonomy" id="477976"/>
    <lineage>
        <taxon>Bacteria</taxon>
        <taxon>Pseudomonadati</taxon>
        <taxon>Deferribacterota</taxon>
        <taxon>Deferribacteres</taxon>
        <taxon>Deferribacterales</taxon>
        <taxon>Calditerrivibrionaceae</taxon>
    </lineage>
</organism>
<protein>
    <recommendedName>
        <fullName evidence="4">Outer membrane lipoprotein carrier protein LolA</fullName>
    </recommendedName>
</protein>
<comment type="caution">
    <text evidence="2">The sequence shown here is derived from an EMBL/GenBank/DDBJ whole genome shotgun (WGS) entry which is preliminary data.</text>
</comment>
<evidence type="ECO:0000313" key="2">
    <source>
        <dbReference type="EMBL" id="PMP70829.1"/>
    </source>
</evidence>
<proteinExistence type="predicted"/>
<sequence>MKKFLLIIMILLFIFNISFGAKKNINKSTTVNKPVVERLKNIRRITADFIQTTKIKNFNEETYKGKLYLIAGEKALWDYNYPYKQYYLFDKKGMEYYDSSTNQVIVQNKNSSREANIILTVLFNFKEIENNFDIVVNGKSQIQLKPKQDIGLKYIILIVDSKNNIKGIHSEDINGNISEIEFNNVEINKDINLDVFKVKHPADAQIFNY</sequence>
<dbReference type="InterPro" id="IPR029046">
    <property type="entry name" value="LolA/LolB/LppX"/>
</dbReference>
<name>A0A2J6WKP5_9BACT</name>
<evidence type="ECO:0008006" key="4">
    <source>
        <dbReference type="Google" id="ProtNLM"/>
    </source>
</evidence>
<dbReference type="CDD" id="cd16325">
    <property type="entry name" value="LolA"/>
    <property type="match status" value="1"/>
</dbReference>
<evidence type="ECO:0000313" key="3">
    <source>
        <dbReference type="Proteomes" id="UP000242881"/>
    </source>
</evidence>
<dbReference type="InterPro" id="IPR004564">
    <property type="entry name" value="OM_lipoprot_carrier_LolA-like"/>
</dbReference>
<dbReference type="RefSeq" id="WP_424604794.1">
    <property type="nucleotide sequence ID" value="NZ_JBNAVA010000001.1"/>
</dbReference>
<accession>A0A2J6WKP5</accession>
<dbReference type="EMBL" id="PNIN01000048">
    <property type="protein sequence ID" value="PMP70829.1"/>
    <property type="molecule type" value="Genomic_DNA"/>
</dbReference>
<dbReference type="PANTHER" id="PTHR35869:SF1">
    <property type="entry name" value="OUTER-MEMBRANE LIPOPROTEIN CARRIER PROTEIN"/>
    <property type="match status" value="1"/>
</dbReference>